<dbReference type="EMBL" id="CP048877">
    <property type="protein sequence ID" value="QIJ72305.1"/>
    <property type="molecule type" value="Genomic_DNA"/>
</dbReference>
<dbReference type="InterPro" id="IPR006015">
    <property type="entry name" value="Universal_stress_UspA"/>
</dbReference>
<gene>
    <name evidence="3" type="ORF">G4V39_08490</name>
</gene>
<evidence type="ECO:0000256" key="2">
    <source>
        <dbReference type="PIRNR" id="PIRNR006276"/>
    </source>
</evidence>
<dbReference type="InterPro" id="IPR006016">
    <property type="entry name" value="UspA"/>
</dbReference>
<dbReference type="Gene3D" id="3.40.50.620">
    <property type="entry name" value="HUPs"/>
    <property type="match status" value="1"/>
</dbReference>
<dbReference type="PRINTS" id="PR01438">
    <property type="entry name" value="UNVRSLSTRESS"/>
</dbReference>
<dbReference type="InterPro" id="IPR014729">
    <property type="entry name" value="Rossmann-like_a/b/a_fold"/>
</dbReference>
<proteinExistence type="inferred from homology"/>
<dbReference type="RefSeq" id="WP_166032523.1">
    <property type="nucleotide sequence ID" value="NZ_CP048877.1"/>
</dbReference>
<protein>
    <recommendedName>
        <fullName evidence="2">Universal stress protein</fullName>
    </recommendedName>
</protein>
<evidence type="ECO:0000256" key="1">
    <source>
        <dbReference type="ARBA" id="ARBA00008791"/>
    </source>
</evidence>
<evidence type="ECO:0000313" key="3">
    <source>
        <dbReference type="EMBL" id="QIJ72305.1"/>
    </source>
</evidence>
<dbReference type="GO" id="GO:0005737">
    <property type="term" value="C:cytoplasm"/>
    <property type="evidence" value="ECO:0007669"/>
    <property type="project" value="UniProtKB-SubCell"/>
</dbReference>
<dbReference type="SUPFAM" id="SSF52402">
    <property type="entry name" value="Adenine nucleotide alpha hydrolases-like"/>
    <property type="match status" value="1"/>
</dbReference>
<dbReference type="PANTHER" id="PTHR46268">
    <property type="entry name" value="STRESS RESPONSE PROTEIN NHAX"/>
    <property type="match status" value="1"/>
</dbReference>
<keyword evidence="2" id="KW-0963">Cytoplasm</keyword>
<keyword evidence="4" id="KW-1185">Reference proteome</keyword>
<dbReference type="Pfam" id="PF00582">
    <property type="entry name" value="Usp"/>
    <property type="match status" value="1"/>
</dbReference>
<dbReference type="Proteomes" id="UP000502179">
    <property type="component" value="Chromosome"/>
</dbReference>
<dbReference type="PANTHER" id="PTHR46268:SF6">
    <property type="entry name" value="UNIVERSAL STRESS PROTEIN UP12"/>
    <property type="match status" value="1"/>
</dbReference>
<accession>A0A6G7PX85</accession>
<dbReference type="PIRSF" id="PIRSF006276">
    <property type="entry name" value="UspA"/>
    <property type="match status" value="1"/>
</dbReference>
<dbReference type="CDD" id="cd00293">
    <property type="entry name" value="USP-like"/>
    <property type="match status" value="1"/>
</dbReference>
<name>A0A6G7PX85_9BACT</name>
<organism evidence="3 4">
    <name type="scientific">Thermosulfuriphilus ammonigenes</name>
    <dbReference type="NCBI Taxonomy" id="1936021"/>
    <lineage>
        <taxon>Bacteria</taxon>
        <taxon>Pseudomonadati</taxon>
        <taxon>Thermodesulfobacteriota</taxon>
        <taxon>Thermodesulfobacteria</taxon>
        <taxon>Thermodesulfobacteriales</taxon>
        <taxon>Thermodesulfobacteriaceae</taxon>
        <taxon>Thermosulfuriphilus</taxon>
    </lineage>
</organism>
<comment type="similarity">
    <text evidence="1 2">Belongs to the universal stress protein A family.</text>
</comment>
<dbReference type="AlphaFoldDB" id="A0A6G7PX85"/>
<dbReference type="KEGG" id="tav:G4V39_08490"/>
<sequence>MAYTHILIPIDGSEPSLEALKQGLSLAKANQAQVTALYVVPRGEEFIEVFTLKSVKEAFYQEGEKVLEKARKIAQEMGVSLNTRITEGRPPEEIVEVAKNLGCDLIVMGSHGHGMLGKLLIGSCTERVLAMAPCPVLVVKK</sequence>
<reference evidence="3 4" key="1">
    <citation type="submission" date="2020-02" db="EMBL/GenBank/DDBJ databases">
        <title>Genome analysis of Thermosulfuriphilus ammonigenes ST65T, an anaerobic thermophilic chemolithoautotrophic bacterium isolated from a deep-sea hydrothermal vent.</title>
        <authorList>
            <person name="Slobodkina G."/>
            <person name="Allioux M."/>
            <person name="Merkel A."/>
            <person name="Alain K."/>
            <person name="Jebbar M."/>
            <person name="Slobodkin A."/>
        </authorList>
    </citation>
    <scope>NUCLEOTIDE SEQUENCE [LARGE SCALE GENOMIC DNA]</scope>
    <source>
        <strain evidence="3 4">ST65</strain>
    </source>
</reference>
<comment type="subcellular location">
    <subcellularLocation>
        <location evidence="2">Cytoplasm</location>
    </subcellularLocation>
</comment>
<evidence type="ECO:0000313" key="4">
    <source>
        <dbReference type="Proteomes" id="UP000502179"/>
    </source>
</evidence>